<dbReference type="EMBL" id="BGPR01001884">
    <property type="protein sequence ID" value="GBM63713.1"/>
    <property type="molecule type" value="Genomic_DNA"/>
</dbReference>
<reference evidence="1 2" key="1">
    <citation type="journal article" date="2019" name="Sci. Rep.">
        <title>Orb-weaving spider Araneus ventricosus genome elucidates the spidroin gene catalogue.</title>
        <authorList>
            <person name="Kono N."/>
            <person name="Nakamura H."/>
            <person name="Ohtoshi R."/>
            <person name="Moran D.A.P."/>
            <person name="Shinohara A."/>
            <person name="Yoshida Y."/>
            <person name="Fujiwara M."/>
            <person name="Mori M."/>
            <person name="Tomita M."/>
            <person name="Arakawa K."/>
        </authorList>
    </citation>
    <scope>NUCLEOTIDE SEQUENCE [LARGE SCALE GENOMIC DNA]</scope>
</reference>
<evidence type="ECO:0008006" key="3">
    <source>
        <dbReference type="Google" id="ProtNLM"/>
    </source>
</evidence>
<sequence>MIMGSNITIERLSKDNYDSWKLQIEAILVKNYHWNFVTGAERKPEVTGDADNATAVAKRISDDQKAKADIILSIHPSELSQIKNCKTLHELWTKLQNIYESKGPARKATLLKQLLFTKMTDSKNMNEHINEFFMLVDKLKEMKIEIANDLLTILLLYSIPESYENFRIAIESRDELPSSEALKIKLIEEANARKNKEIPNFHDSQRALYTEKKKFECYSQTEIRQRKKQKKQ</sequence>
<evidence type="ECO:0000313" key="1">
    <source>
        <dbReference type="EMBL" id="GBM63713.1"/>
    </source>
</evidence>
<accession>A0A4Y2HEI5</accession>
<dbReference type="AlphaFoldDB" id="A0A4Y2HEI5"/>
<dbReference type="Pfam" id="PF14223">
    <property type="entry name" value="Retrotran_gag_2"/>
    <property type="match status" value="1"/>
</dbReference>
<organism evidence="1 2">
    <name type="scientific">Araneus ventricosus</name>
    <name type="common">Orbweaver spider</name>
    <name type="synonym">Epeira ventricosa</name>
    <dbReference type="NCBI Taxonomy" id="182803"/>
    <lineage>
        <taxon>Eukaryota</taxon>
        <taxon>Metazoa</taxon>
        <taxon>Ecdysozoa</taxon>
        <taxon>Arthropoda</taxon>
        <taxon>Chelicerata</taxon>
        <taxon>Arachnida</taxon>
        <taxon>Araneae</taxon>
        <taxon>Araneomorphae</taxon>
        <taxon>Entelegynae</taxon>
        <taxon>Araneoidea</taxon>
        <taxon>Araneidae</taxon>
        <taxon>Araneus</taxon>
    </lineage>
</organism>
<keyword evidence="2" id="KW-1185">Reference proteome</keyword>
<comment type="caution">
    <text evidence="1">The sequence shown here is derived from an EMBL/GenBank/DDBJ whole genome shotgun (WGS) entry which is preliminary data.</text>
</comment>
<gene>
    <name evidence="1" type="ORF">AVEN_147642_1</name>
</gene>
<protein>
    <recommendedName>
        <fullName evidence="3">Retrovirus-related Pol polyprotein from transposon TNT 1-94</fullName>
    </recommendedName>
</protein>
<name>A0A4Y2HEI5_ARAVE</name>
<dbReference type="PANTHER" id="PTHR47481:SF36">
    <property type="entry name" value="CCHC-TYPE DOMAIN-CONTAINING PROTEIN"/>
    <property type="match status" value="1"/>
</dbReference>
<dbReference type="Proteomes" id="UP000499080">
    <property type="component" value="Unassembled WGS sequence"/>
</dbReference>
<proteinExistence type="predicted"/>
<dbReference type="PANTHER" id="PTHR47481">
    <property type="match status" value="1"/>
</dbReference>
<dbReference type="OrthoDB" id="413361at2759"/>
<evidence type="ECO:0000313" key="2">
    <source>
        <dbReference type="Proteomes" id="UP000499080"/>
    </source>
</evidence>